<dbReference type="AlphaFoldDB" id="A0AAU0UM39"/>
<evidence type="ECO:0000313" key="2">
    <source>
        <dbReference type="EMBL" id="WRO20247.1"/>
    </source>
</evidence>
<dbReference type="Proteomes" id="UP001329915">
    <property type="component" value="Chromosome"/>
</dbReference>
<reference evidence="2 3" key="1">
    <citation type="submission" date="2023-04" db="EMBL/GenBank/DDBJ databases">
        <authorList>
            <person name="Hsu D."/>
        </authorList>
    </citation>
    <scope>NUCLEOTIDE SEQUENCE [LARGE SCALE GENOMIC DNA]</scope>
    <source>
        <strain evidence="2 3">MK1</strain>
    </source>
</reference>
<sequence length="130" mass="14885">MANVVFFSFSEFDRKVVVTIKGRAVNSKYKGLDFKVKDLLKRWDTEDEAVIRQAISKNIKGTSRTIVFVGNKTYKSHWVPEEVEMTLAAGKPVYAIRLKDTKGVKPKFLIDNNITLYGWSEARLQNLATR</sequence>
<evidence type="ECO:0000313" key="3">
    <source>
        <dbReference type="Proteomes" id="UP001329915"/>
    </source>
</evidence>
<dbReference type="RefSeq" id="WP_366923151.1">
    <property type="nucleotide sequence ID" value="NZ_CP121694.1"/>
</dbReference>
<accession>A0AAU0UM39</accession>
<dbReference type="SUPFAM" id="SSF52200">
    <property type="entry name" value="Toll/Interleukin receptor TIR domain"/>
    <property type="match status" value="1"/>
</dbReference>
<dbReference type="InterPro" id="IPR015032">
    <property type="entry name" value="ThsB__TIR-like_domain"/>
</dbReference>
<dbReference type="KEGG" id="dbc:MFMK1_000005"/>
<evidence type="ECO:0000259" key="1">
    <source>
        <dbReference type="Pfam" id="PF08937"/>
    </source>
</evidence>
<gene>
    <name evidence="2" type="ORF">MFMK1_000005</name>
</gene>
<keyword evidence="3" id="KW-1185">Reference proteome</keyword>
<dbReference type="EMBL" id="CP121694">
    <property type="protein sequence ID" value="WRO20247.1"/>
    <property type="molecule type" value="Genomic_DNA"/>
</dbReference>
<proteinExistence type="predicted"/>
<organism evidence="2 3">
    <name type="scientific">Metallumcola ferriviriculae</name>
    <dbReference type="NCBI Taxonomy" id="3039180"/>
    <lineage>
        <taxon>Bacteria</taxon>
        <taxon>Bacillati</taxon>
        <taxon>Bacillota</taxon>
        <taxon>Clostridia</taxon>
        <taxon>Neomoorellales</taxon>
        <taxon>Desulfitibacteraceae</taxon>
        <taxon>Metallumcola</taxon>
    </lineage>
</organism>
<dbReference type="InterPro" id="IPR035897">
    <property type="entry name" value="Toll_tir_struct_dom_sf"/>
</dbReference>
<dbReference type="Pfam" id="PF08937">
    <property type="entry name" value="ThsB_TIR"/>
    <property type="match status" value="1"/>
</dbReference>
<feature type="domain" description="Thoeris protein ThsB TIR-like" evidence="1">
    <location>
        <begin position="6"/>
        <end position="101"/>
    </location>
</feature>
<name>A0AAU0UM39_9FIRM</name>
<protein>
    <submittedName>
        <fullName evidence="2">TIR domain-containing protein</fullName>
    </submittedName>
</protein>
<dbReference type="Gene3D" id="3.40.50.10140">
    <property type="entry name" value="Toll/interleukin-1 receptor homology (TIR) domain"/>
    <property type="match status" value="1"/>
</dbReference>